<keyword evidence="3" id="KW-1185">Reference proteome</keyword>
<evidence type="ECO:0000256" key="1">
    <source>
        <dbReference type="SAM" id="MobiDB-lite"/>
    </source>
</evidence>
<name>A0A7I7MFW1_9MYCO</name>
<protein>
    <recommendedName>
        <fullName evidence="4">DUF1214 domain-containing protein</fullName>
    </recommendedName>
</protein>
<proteinExistence type="predicted"/>
<feature type="compositionally biased region" description="Low complexity" evidence="1">
    <location>
        <begin position="46"/>
        <end position="61"/>
    </location>
</feature>
<evidence type="ECO:0000313" key="2">
    <source>
        <dbReference type="EMBL" id="BBX71221.1"/>
    </source>
</evidence>
<evidence type="ECO:0000313" key="3">
    <source>
        <dbReference type="Proteomes" id="UP000466514"/>
    </source>
</evidence>
<dbReference type="RefSeq" id="WP_246228773.1">
    <property type="nucleotide sequence ID" value="NZ_AP022574.1"/>
</dbReference>
<dbReference type="AlphaFoldDB" id="A0A7I7MFW1"/>
<gene>
    <name evidence="2" type="ORF">MPSYJ_46820</name>
</gene>
<dbReference type="EMBL" id="AP022574">
    <property type="protein sequence ID" value="BBX71221.1"/>
    <property type="molecule type" value="Genomic_DNA"/>
</dbReference>
<dbReference type="Proteomes" id="UP000466514">
    <property type="component" value="Chromosome"/>
</dbReference>
<evidence type="ECO:0008006" key="4">
    <source>
        <dbReference type="Google" id="ProtNLM"/>
    </source>
</evidence>
<accession>A0A7I7MFW1</accession>
<reference evidence="2 3" key="1">
    <citation type="journal article" date="2019" name="Emerg. Microbes Infect.">
        <title>Comprehensive subspecies identification of 175 nontuberculous mycobacteria species based on 7547 genomic profiles.</title>
        <authorList>
            <person name="Matsumoto Y."/>
            <person name="Kinjo T."/>
            <person name="Motooka D."/>
            <person name="Nabeya D."/>
            <person name="Jung N."/>
            <person name="Uechi K."/>
            <person name="Horii T."/>
            <person name="Iida T."/>
            <person name="Fujita J."/>
            <person name="Nakamura S."/>
        </authorList>
    </citation>
    <scope>NUCLEOTIDE SEQUENCE [LARGE SCALE GENOMIC DNA]</scope>
    <source>
        <strain evidence="2 3">JCM 13323</strain>
    </source>
</reference>
<feature type="region of interest" description="Disordered" evidence="1">
    <location>
        <begin position="46"/>
        <end position="113"/>
    </location>
</feature>
<dbReference type="KEGG" id="mpsc:MPSYJ_46820"/>
<sequence>MATTQQLPAQVIGRVGALAVALGIGVAIAHHPGVALADDDTSTAATATSTSTSTSRAADQDGPSGAGTLARPNRDQAGTDSERADVALRPRARLSRTTAGDLPRRPATPDPSPAVWAVAGAARRELGIDPAGSVSPLGTEQQLQAEQVAAETVQTLPVKVMKRVLRKAWLRTAEREYDRVGGVDDENLARLDKAVNEYAMGAAFQQQLLDPMRPTVVAQVAPPHTWYGTEVPGSRILYDNPDTIYRFTAVNKTSTYVLTGRFTGDMPADTTFSVLTGLSGKTSAVLSARDLQIDDGRFTITLSGDPAAPGEGDHLQLTADSTLIAVRNTLSDWNSQPPMELSIERVSGPRDSLFAQLGGFAIPLIGPTVSNSRLLTALVSVIPPMKNPPPFLRGTLTAVVMALGLSREATYIKVATTDPQTGERVAPNVLRDPSRNAEFLATQLQSAGYFDLTDNQALVVTVDPGNAGYFTVPVTDLWTISGDYRNEQTSLNNAQACPNKDGTFTLVISPTDPGVENWVSTGGLNRGTLSLRFQDLDLASPKSPTVRSLVVPLSQLLTALPPGTAVITAADRAAQLARRKAGYDVRFAPFPQ</sequence>
<organism evidence="2 3">
    <name type="scientific">Mycolicibacterium psychrotolerans</name>
    <dbReference type="NCBI Taxonomy" id="216929"/>
    <lineage>
        <taxon>Bacteria</taxon>
        <taxon>Bacillati</taxon>
        <taxon>Actinomycetota</taxon>
        <taxon>Actinomycetes</taxon>
        <taxon>Mycobacteriales</taxon>
        <taxon>Mycobacteriaceae</taxon>
        <taxon>Mycolicibacterium</taxon>
    </lineage>
</organism>